<dbReference type="InterPro" id="IPR036404">
    <property type="entry name" value="Jacalin-like_lectin_dom_sf"/>
</dbReference>
<evidence type="ECO:0000259" key="2">
    <source>
        <dbReference type="Pfam" id="PF24539"/>
    </source>
</evidence>
<evidence type="ECO:0000313" key="3">
    <source>
        <dbReference type="EMBL" id="EFY88454.1"/>
    </source>
</evidence>
<dbReference type="OrthoDB" id="5273847at2759"/>
<dbReference type="HOGENOM" id="CLU_433508_0_0_1"/>
<dbReference type="Pfam" id="PF01419">
    <property type="entry name" value="Jacalin"/>
    <property type="match status" value="1"/>
</dbReference>
<evidence type="ECO:0000259" key="1">
    <source>
        <dbReference type="Pfam" id="PF01419"/>
    </source>
</evidence>
<feature type="domain" description="DUF7600" evidence="2">
    <location>
        <begin position="272"/>
        <end position="401"/>
    </location>
</feature>
<proteinExistence type="predicted"/>
<organism evidence="4">
    <name type="scientific">Metarhizium acridum (strain CQMa 102)</name>
    <dbReference type="NCBI Taxonomy" id="655827"/>
    <lineage>
        <taxon>Eukaryota</taxon>
        <taxon>Fungi</taxon>
        <taxon>Dikarya</taxon>
        <taxon>Ascomycota</taxon>
        <taxon>Pezizomycotina</taxon>
        <taxon>Sordariomycetes</taxon>
        <taxon>Hypocreomycetidae</taxon>
        <taxon>Hypocreales</taxon>
        <taxon>Clavicipitaceae</taxon>
        <taxon>Metarhizium</taxon>
    </lineage>
</organism>
<protein>
    <recommendedName>
        <fullName evidence="5">F-box domain-containing protein</fullName>
    </recommendedName>
</protein>
<dbReference type="AlphaFoldDB" id="E9E6K8"/>
<gene>
    <name evidence="3" type="ORF">MAC_05506</name>
</gene>
<dbReference type="Pfam" id="PF24539">
    <property type="entry name" value="DUF7600"/>
    <property type="match status" value="1"/>
</dbReference>
<dbReference type="OMA" id="YENDRYT"/>
<dbReference type="SUPFAM" id="SSF51101">
    <property type="entry name" value="Mannose-binding lectins"/>
    <property type="match status" value="1"/>
</dbReference>
<accession>E9E6K8</accession>
<keyword evidence="4" id="KW-1185">Reference proteome</keyword>
<sequence length="630" mass="70967">MLCQARGGLDMTADVQAIFDICASFPLSSEGAFWGHNHERLQPLEPPEGEDGFLNLYSGENFSLGSDCHYAENPMDPNVLPELHDMVARLEHHPNPVEDAQKIIGRCAKESLREERKQLPCVSRTSSPLLRRLPNEIISAILLHLPSVSVRNLQLADPIFTEAQNFLWFWESRFAPDCDFWYVNETKPGGLGNRWDLWDQLCMKYHNCRTAINRRRTLRLTRRMCDLIHQRHENAKLLRHSTSDITNDEDFWLNNSHDDKISLCRVPNITGLVDQTIELADDLRHVAFSFKTVANQRYISGLRLYGANNQERTLGYFYSTGYSTPPCSHQSRAGEYITGFDIALDNLGIRGLRVLTESGKPFGWVGEQKGLPKRRLIATLDDGNSVPRHGFKLVGIAICSTSDPWPSISYGDECFALEDGREVQCEEQQVDRPMVPEKETWYPDLPPLGLTYVQLNKADRPLQQPYHYCIFGGSRGERLGHLDRIIIRADKHVRSVAFYFDKDGEKTEQVEFTRPRYGLELGEKMAVVSLAIDGAGGERITRVESILDPSTKILSSLQVFTSKGQAICSQTTRSEENTSNAENTLSKDKADIYDTTTSPCGTERNIVGFFGTMTAHTSQGGISSIGVVCI</sequence>
<dbReference type="EMBL" id="GL698511">
    <property type="protein sequence ID" value="EFY88454.1"/>
    <property type="molecule type" value="Genomic_DNA"/>
</dbReference>
<dbReference type="Gene3D" id="2.100.10.30">
    <property type="entry name" value="Jacalin-like lectin domain"/>
    <property type="match status" value="1"/>
</dbReference>
<evidence type="ECO:0000313" key="4">
    <source>
        <dbReference type="Proteomes" id="UP000002499"/>
    </source>
</evidence>
<evidence type="ECO:0008006" key="5">
    <source>
        <dbReference type="Google" id="ProtNLM"/>
    </source>
</evidence>
<dbReference type="Proteomes" id="UP000002499">
    <property type="component" value="Unassembled WGS sequence"/>
</dbReference>
<reference evidence="3 4" key="1">
    <citation type="journal article" date="2011" name="PLoS Genet.">
        <title>Genome sequencing and comparative transcriptomics of the model entomopathogenic fungi Metarhizium anisopliae and M. acridum.</title>
        <authorList>
            <person name="Gao Q."/>
            <person name="Jin K."/>
            <person name="Ying S.H."/>
            <person name="Zhang Y."/>
            <person name="Xiao G."/>
            <person name="Shang Y."/>
            <person name="Duan Z."/>
            <person name="Hu X."/>
            <person name="Xie X.Q."/>
            <person name="Zhou G."/>
            <person name="Peng G."/>
            <person name="Luo Z."/>
            <person name="Huang W."/>
            <person name="Wang B."/>
            <person name="Fang W."/>
            <person name="Wang S."/>
            <person name="Zhong Y."/>
            <person name="Ma L.J."/>
            <person name="St Leger R.J."/>
            <person name="Zhao G.P."/>
            <person name="Pei Y."/>
            <person name="Feng M.G."/>
            <person name="Xia Y."/>
            <person name="Wang C."/>
        </authorList>
    </citation>
    <scope>NUCLEOTIDE SEQUENCE [LARGE SCALE GENOMIC DNA]</scope>
    <source>
        <strain evidence="3 4">CQMa 102</strain>
    </source>
</reference>
<dbReference type="InterPro" id="IPR001229">
    <property type="entry name" value="Jacalin-like_lectin_dom"/>
</dbReference>
<dbReference type="InParanoid" id="E9E6K8"/>
<dbReference type="InterPro" id="IPR056021">
    <property type="entry name" value="DUF7600"/>
</dbReference>
<feature type="domain" description="Jacalin-type lectin" evidence="1">
    <location>
        <begin position="471"/>
        <end position="626"/>
    </location>
</feature>
<name>E9E6K8_METAQ</name>